<keyword evidence="1" id="KW-0472">Membrane</keyword>
<organism evidence="2 3">
    <name type="scientific">Flavobacterium limnosediminis JC2902</name>
    <dbReference type="NCBI Taxonomy" id="1341181"/>
    <lineage>
        <taxon>Bacteria</taxon>
        <taxon>Pseudomonadati</taxon>
        <taxon>Bacteroidota</taxon>
        <taxon>Flavobacteriia</taxon>
        <taxon>Flavobacteriales</taxon>
        <taxon>Flavobacteriaceae</taxon>
        <taxon>Flavobacterium</taxon>
    </lineage>
</organism>
<dbReference type="PATRIC" id="fig|1341181.4.peg.1311"/>
<dbReference type="AlphaFoldDB" id="V6SPY1"/>
<dbReference type="EMBL" id="AVGG01000005">
    <property type="protein sequence ID" value="ESU28738.1"/>
    <property type="molecule type" value="Genomic_DNA"/>
</dbReference>
<evidence type="ECO:0000313" key="3">
    <source>
        <dbReference type="Proteomes" id="UP000018004"/>
    </source>
</evidence>
<sequence length="191" mass="22483">MIKINKKTLLLFLVVISIIVFIFYNGEYIKKIDPTILTLISGSIGFIISKFIEDIKESKQRIYEEKRKYYTDLIRPFRELLKNTKTKNGNNTLNNKQIADAMDTAFDNILYASDDVIEKYGRFRNNSTNEEVNGSKDSYKTLKLFAELLLAMRKDLGNKYTSLDEVHILRMFINMSETEEESYRRKFRSLK</sequence>
<protein>
    <recommendedName>
        <fullName evidence="4">5-bromo-4-chloroindolyl phosphate hydrolysis protein</fullName>
    </recommendedName>
</protein>
<name>V6SPY1_9FLAO</name>
<dbReference type="STRING" id="1341181.FLJC2902T_13320"/>
<dbReference type="OrthoDB" id="1346011at2"/>
<evidence type="ECO:0008006" key="4">
    <source>
        <dbReference type="Google" id="ProtNLM"/>
    </source>
</evidence>
<keyword evidence="3" id="KW-1185">Reference proteome</keyword>
<gene>
    <name evidence="2" type="ORF">FLJC2902T_13320</name>
</gene>
<dbReference type="RefSeq" id="WP_023578974.1">
    <property type="nucleotide sequence ID" value="NZ_AVGG01000005.1"/>
</dbReference>
<evidence type="ECO:0000313" key="2">
    <source>
        <dbReference type="EMBL" id="ESU28738.1"/>
    </source>
</evidence>
<keyword evidence="1" id="KW-1133">Transmembrane helix</keyword>
<accession>V6SPY1</accession>
<proteinExistence type="predicted"/>
<feature type="transmembrane region" description="Helical" evidence="1">
    <location>
        <begin position="9"/>
        <end position="26"/>
    </location>
</feature>
<feature type="transmembrane region" description="Helical" evidence="1">
    <location>
        <begin position="32"/>
        <end position="52"/>
    </location>
</feature>
<evidence type="ECO:0000256" key="1">
    <source>
        <dbReference type="SAM" id="Phobius"/>
    </source>
</evidence>
<reference evidence="2 3" key="1">
    <citation type="submission" date="2013-08" db="EMBL/GenBank/DDBJ databases">
        <title>Flavobacterium limnosediminis JC2902 genome sequencing.</title>
        <authorList>
            <person name="Lee K."/>
            <person name="Yi H."/>
            <person name="Park S."/>
            <person name="Chun J."/>
        </authorList>
    </citation>
    <scope>NUCLEOTIDE SEQUENCE [LARGE SCALE GENOMIC DNA]</scope>
    <source>
        <strain evidence="2 3">JC2902</strain>
    </source>
</reference>
<dbReference type="Proteomes" id="UP000018004">
    <property type="component" value="Unassembled WGS sequence"/>
</dbReference>
<keyword evidence="1" id="KW-0812">Transmembrane</keyword>
<comment type="caution">
    <text evidence="2">The sequence shown here is derived from an EMBL/GenBank/DDBJ whole genome shotgun (WGS) entry which is preliminary data.</text>
</comment>